<dbReference type="InterPro" id="IPR040414">
    <property type="entry name" value="CID1/CID2"/>
</dbReference>
<organism evidence="1 2">
    <name type="scientific">Striga asiatica</name>
    <name type="common">Asiatic witchweed</name>
    <name type="synonym">Buchnera asiatica</name>
    <dbReference type="NCBI Taxonomy" id="4170"/>
    <lineage>
        <taxon>Eukaryota</taxon>
        <taxon>Viridiplantae</taxon>
        <taxon>Streptophyta</taxon>
        <taxon>Embryophyta</taxon>
        <taxon>Tracheophyta</taxon>
        <taxon>Spermatophyta</taxon>
        <taxon>Magnoliopsida</taxon>
        <taxon>eudicotyledons</taxon>
        <taxon>Gunneridae</taxon>
        <taxon>Pentapetalae</taxon>
        <taxon>asterids</taxon>
        <taxon>lamiids</taxon>
        <taxon>Lamiales</taxon>
        <taxon>Orobanchaceae</taxon>
        <taxon>Buchnereae</taxon>
        <taxon>Striga</taxon>
    </lineage>
</organism>
<evidence type="ECO:0000313" key="2">
    <source>
        <dbReference type="Proteomes" id="UP000325081"/>
    </source>
</evidence>
<comment type="caution">
    <text evidence="1">The sequence shown here is derived from an EMBL/GenBank/DDBJ whole genome shotgun (WGS) entry which is preliminary data.</text>
</comment>
<dbReference type="Proteomes" id="UP000325081">
    <property type="component" value="Unassembled WGS sequence"/>
</dbReference>
<dbReference type="PANTHER" id="PTHR33790">
    <property type="entry name" value="OS05G0344200 PROTEIN"/>
    <property type="match status" value="1"/>
</dbReference>
<dbReference type="OrthoDB" id="628205at2759"/>
<evidence type="ECO:0000313" key="1">
    <source>
        <dbReference type="EMBL" id="GER25816.1"/>
    </source>
</evidence>
<reference evidence="2" key="1">
    <citation type="journal article" date="2019" name="Curr. Biol.">
        <title>Genome Sequence of Striga asiatica Provides Insight into the Evolution of Plant Parasitism.</title>
        <authorList>
            <person name="Yoshida S."/>
            <person name="Kim S."/>
            <person name="Wafula E.K."/>
            <person name="Tanskanen J."/>
            <person name="Kim Y.M."/>
            <person name="Honaas L."/>
            <person name="Yang Z."/>
            <person name="Spallek T."/>
            <person name="Conn C.E."/>
            <person name="Ichihashi Y."/>
            <person name="Cheong K."/>
            <person name="Cui S."/>
            <person name="Der J.P."/>
            <person name="Gundlach H."/>
            <person name="Jiao Y."/>
            <person name="Hori C."/>
            <person name="Ishida J.K."/>
            <person name="Kasahara H."/>
            <person name="Kiba T."/>
            <person name="Kim M.S."/>
            <person name="Koo N."/>
            <person name="Laohavisit A."/>
            <person name="Lee Y.H."/>
            <person name="Lumba S."/>
            <person name="McCourt P."/>
            <person name="Mortimer J.C."/>
            <person name="Mutuku J.M."/>
            <person name="Nomura T."/>
            <person name="Sasaki-Sekimoto Y."/>
            <person name="Seto Y."/>
            <person name="Wang Y."/>
            <person name="Wakatake T."/>
            <person name="Sakakibara H."/>
            <person name="Demura T."/>
            <person name="Yamaguchi S."/>
            <person name="Yoneyama K."/>
            <person name="Manabe R.I."/>
            <person name="Nelson D.C."/>
            <person name="Schulman A.H."/>
            <person name="Timko M.P."/>
            <person name="dePamphilis C.W."/>
            <person name="Choi D."/>
            <person name="Shirasu K."/>
        </authorList>
    </citation>
    <scope>NUCLEOTIDE SEQUENCE [LARGE SCALE GENOMIC DNA]</scope>
    <source>
        <strain evidence="2">cv. UVA1</strain>
    </source>
</reference>
<protein>
    <submittedName>
        <fullName evidence="1">Dehydration-induced protein ERD15</fullName>
    </submittedName>
</protein>
<gene>
    <name evidence="1" type="ORF">STAS_01421</name>
</gene>
<name>A0A5A7NZ69_STRAF</name>
<dbReference type="EMBL" id="BKCP01000558">
    <property type="protein sequence ID" value="GER25816.1"/>
    <property type="molecule type" value="Genomic_DNA"/>
</dbReference>
<keyword evidence="2" id="KW-1185">Reference proteome</keyword>
<sequence>MDSSELIHIVPVDDRLSPVTRPNLLLMYNCVCTVYKFVRRSGRLFNQARTRDFDSNNKPIMSLVSSVRSSLNPNAPLFIPAAMRQVEDFSPEWWDLVTTSTWFRDYWVSQHQGEDIFGEIEVDVDGNNVVGLLPDNIDLDVDEDILNMEAQFEEFLQSNEAGYGGKAFGGAAGFGFGKNPDAIIKSLNMQMQRGLKSPREPIRHFEKPAKHFVSAGAQCHFYVTCNFLYRAR</sequence>
<dbReference type="AlphaFoldDB" id="A0A5A7NZ69"/>
<dbReference type="PANTHER" id="PTHR33790:SF10">
    <property type="entry name" value="PROTEIN EARLY RESPONSIVE TO DEHYDRATION 15"/>
    <property type="match status" value="1"/>
</dbReference>
<proteinExistence type="predicted"/>
<accession>A0A5A7NZ69</accession>